<dbReference type="Proteomes" id="UP000838412">
    <property type="component" value="Chromosome 8"/>
</dbReference>
<evidence type="ECO:0000256" key="1">
    <source>
        <dbReference type="SAM" id="MobiDB-lite"/>
    </source>
</evidence>
<gene>
    <name evidence="2" type="primary">Hypp4942</name>
    <name evidence="2" type="ORF">BLAG_LOCUS24357</name>
</gene>
<proteinExistence type="predicted"/>
<reference evidence="2" key="1">
    <citation type="submission" date="2022-01" db="EMBL/GenBank/DDBJ databases">
        <authorList>
            <person name="Braso-Vives M."/>
        </authorList>
    </citation>
    <scope>NUCLEOTIDE SEQUENCE</scope>
</reference>
<sequence>MKTGDCEEATGGQKGPLEASHQHDARNRRHHAENLRLRGGNRISRLRSRGVPPAKCQKPKVPPGEQEVERRVTLRVIDVTETGRDHPAFHGVEVNTDVTIDTRFHNLII</sequence>
<evidence type="ECO:0000313" key="2">
    <source>
        <dbReference type="EMBL" id="CAH1272805.1"/>
    </source>
</evidence>
<organism evidence="2 3">
    <name type="scientific">Branchiostoma lanceolatum</name>
    <name type="common">Common lancelet</name>
    <name type="synonym">Amphioxus lanceolatum</name>
    <dbReference type="NCBI Taxonomy" id="7740"/>
    <lineage>
        <taxon>Eukaryota</taxon>
        <taxon>Metazoa</taxon>
        <taxon>Chordata</taxon>
        <taxon>Cephalochordata</taxon>
        <taxon>Leptocardii</taxon>
        <taxon>Amphioxiformes</taxon>
        <taxon>Branchiostomatidae</taxon>
        <taxon>Branchiostoma</taxon>
    </lineage>
</organism>
<feature type="region of interest" description="Disordered" evidence="1">
    <location>
        <begin position="1"/>
        <end position="68"/>
    </location>
</feature>
<keyword evidence="3" id="KW-1185">Reference proteome</keyword>
<protein>
    <submittedName>
        <fullName evidence="2">Hypp4942 protein</fullName>
    </submittedName>
</protein>
<accession>A0A8K0ACG0</accession>
<name>A0A8K0ACG0_BRALA</name>
<dbReference type="AlphaFoldDB" id="A0A8K0ACG0"/>
<dbReference type="EMBL" id="OV696693">
    <property type="protein sequence ID" value="CAH1272805.1"/>
    <property type="molecule type" value="Genomic_DNA"/>
</dbReference>
<evidence type="ECO:0000313" key="3">
    <source>
        <dbReference type="Proteomes" id="UP000838412"/>
    </source>
</evidence>